<keyword evidence="2" id="KW-1185">Reference proteome</keyword>
<dbReference type="EMBL" id="ML208335">
    <property type="protein sequence ID" value="TFK69167.1"/>
    <property type="molecule type" value="Genomic_DNA"/>
</dbReference>
<name>A0ACD3AUB0_9AGAR</name>
<proteinExistence type="predicted"/>
<gene>
    <name evidence="1" type="ORF">BDN72DRAFT_768238</name>
</gene>
<evidence type="ECO:0000313" key="1">
    <source>
        <dbReference type="EMBL" id="TFK69167.1"/>
    </source>
</evidence>
<reference evidence="1 2" key="1">
    <citation type="journal article" date="2019" name="Nat. Ecol. Evol.">
        <title>Megaphylogeny resolves global patterns of mushroom evolution.</title>
        <authorList>
            <person name="Varga T."/>
            <person name="Krizsan K."/>
            <person name="Foldi C."/>
            <person name="Dima B."/>
            <person name="Sanchez-Garcia M."/>
            <person name="Sanchez-Ramirez S."/>
            <person name="Szollosi G.J."/>
            <person name="Szarkandi J.G."/>
            <person name="Papp V."/>
            <person name="Albert L."/>
            <person name="Andreopoulos W."/>
            <person name="Angelini C."/>
            <person name="Antonin V."/>
            <person name="Barry K.W."/>
            <person name="Bougher N.L."/>
            <person name="Buchanan P."/>
            <person name="Buyck B."/>
            <person name="Bense V."/>
            <person name="Catcheside P."/>
            <person name="Chovatia M."/>
            <person name="Cooper J."/>
            <person name="Damon W."/>
            <person name="Desjardin D."/>
            <person name="Finy P."/>
            <person name="Geml J."/>
            <person name="Haridas S."/>
            <person name="Hughes K."/>
            <person name="Justo A."/>
            <person name="Karasinski D."/>
            <person name="Kautmanova I."/>
            <person name="Kiss B."/>
            <person name="Kocsube S."/>
            <person name="Kotiranta H."/>
            <person name="LaButti K.M."/>
            <person name="Lechner B.E."/>
            <person name="Liimatainen K."/>
            <person name="Lipzen A."/>
            <person name="Lukacs Z."/>
            <person name="Mihaltcheva S."/>
            <person name="Morgado L.N."/>
            <person name="Niskanen T."/>
            <person name="Noordeloos M.E."/>
            <person name="Ohm R.A."/>
            <person name="Ortiz-Santana B."/>
            <person name="Ovrebo C."/>
            <person name="Racz N."/>
            <person name="Riley R."/>
            <person name="Savchenko A."/>
            <person name="Shiryaev A."/>
            <person name="Soop K."/>
            <person name="Spirin V."/>
            <person name="Szebenyi C."/>
            <person name="Tomsovsky M."/>
            <person name="Tulloss R.E."/>
            <person name="Uehling J."/>
            <person name="Grigoriev I.V."/>
            <person name="Vagvolgyi C."/>
            <person name="Papp T."/>
            <person name="Martin F.M."/>
            <person name="Miettinen O."/>
            <person name="Hibbett D.S."/>
            <person name="Nagy L.G."/>
        </authorList>
    </citation>
    <scope>NUCLEOTIDE SEQUENCE [LARGE SCALE GENOMIC DNA]</scope>
    <source>
        <strain evidence="1 2">NL-1719</strain>
    </source>
</reference>
<protein>
    <submittedName>
        <fullName evidence="1">NAD(P)-binding protein</fullName>
    </submittedName>
</protein>
<feature type="non-terminal residue" evidence="1">
    <location>
        <position position="1"/>
    </location>
</feature>
<sequence>LLQVTGVSGFIGAHVALVFLEAGFRVRGLVTARGEKVQSLTETVKIPGLEFTKIDDIATGDFSEALKGVDILLHVASPMPGSTSGADTLTGAINGTLNVLKQANAAGVGKIVVTSSLAASVGPDLSKAFAGGVLSDSSWGKVSTEEAHEQAADPLASYMASKVLAERATWKFAREHPEVDIATILPSYVFGPFAKGFPLPSSATSLGINSIIYELMTGKVPAPTTPWSVDVRDVAKAHLKAALLPRVPARHDLEEKRFLVSAHVYTWADAISNLNKRRPEVKTGKLEDVAELQGKLATIDNSRAKNVLGFKEWIAPEKMVEDTIDSIMEAKKTWAA</sequence>
<dbReference type="Proteomes" id="UP000308600">
    <property type="component" value="Unassembled WGS sequence"/>
</dbReference>
<evidence type="ECO:0000313" key="2">
    <source>
        <dbReference type="Proteomes" id="UP000308600"/>
    </source>
</evidence>
<organism evidence="1 2">
    <name type="scientific">Pluteus cervinus</name>
    <dbReference type="NCBI Taxonomy" id="181527"/>
    <lineage>
        <taxon>Eukaryota</taxon>
        <taxon>Fungi</taxon>
        <taxon>Dikarya</taxon>
        <taxon>Basidiomycota</taxon>
        <taxon>Agaricomycotina</taxon>
        <taxon>Agaricomycetes</taxon>
        <taxon>Agaricomycetidae</taxon>
        <taxon>Agaricales</taxon>
        <taxon>Pluteineae</taxon>
        <taxon>Pluteaceae</taxon>
        <taxon>Pluteus</taxon>
    </lineage>
</organism>
<accession>A0ACD3AUB0</accession>